<evidence type="ECO:0000256" key="1">
    <source>
        <dbReference type="SAM" id="MobiDB-lite"/>
    </source>
</evidence>
<dbReference type="Proteomes" id="UP000095621">
    <property type="component" value="Unassembled WGS sequence"/>
</dbReference>
<dbReference type="InterPro" id="IPR021416">
    <property type="entry name" value="DUF3048_N"/>
</dbReference>
<name>A0A174ZGK6_9FIRM</name>
<dbReference type="EMBL" id="CZBV01000004">
    <property type="protein sequence ID" value="CUQ85052.1"/>
    <property type="molecule type" value="Genomic_DNA"/>
</dbReference>
<evidence type="ECO:0000313" key="5">
    <source>
        <dbReference type="EMBL" id="CUQ78830.1"/>
    </source>
</evidence>
<proteinExistence type="predicted"/>
<sequence length="411" mass="45850">MVMYGSFFLLYRSTSRTIKGDYYDGGQSMINNRKRIIIISVLSAVAVVAAVMCVVMTRRIRGGNPTGEALSQNVNPIESSSRTEEPTVYVDNTVDIIDVNSKTRPFAVSVNNTPVAVQVQTGLNKAYIVYELPTESYTCRLLALFKVEDSDVTDEAPQEIVGSGNVSQTDTVIGTIRSARHNFLDFCFESDAIFVHFGGSTYAESDEAKTGINWINGFYNSAYYWRRNPEGLATEHTAYTSLYRLKSAVQEKGFNAEAENASDTVLLNYDVSDVDLSKREDAISASSVYVPYSSYQYTTFTYDAASGNYLRFASGEPSLDHETGEQFNTKNIIVQKITHSMMDDNYCWNLHTVGRGEGYYITNGYAVPIQWSKSDRYSKTVYTYADGTEINVSDGRTYIEVSDVTMTVEVE</sequence>
<evidence type="ECO:0000313" key="8">
    <source>
        <dbReference type="Proteomes" id="UP000095780"/>
    </source>
</evidence>
<dbReference type="Pfam" id="PF17479">
    <property type="entry name" value="DUF3048_C"/>
    <property type="match status" value="1"/>
</dbReference>
<dbReference type="SUPFAM" id="SSF159774">
    <property type="entry name" value="YerB-like"/>
    <property type="match status" value="1"/>
</dbReference>
<dbReference type="Proteomes" id="UP000095780">
    <property type="component" value="Unassembled WGS sequence"/>
</dbReference>
<dbReference type="OrthoDB" id="9779102at2"/>
<dbReference type="EMBL" id="CZBU01000005">
    <property type="protein sequence ID" value="CUQ78830.1"/>
    <property type="molecule type" value="Genomic_DNA"/>
</dbReference>
<organism evidence="6 8">
    <name type="scientific">Lachnospira eligens</name>
    <dbReference type="NCBI Taxonomy" id="39485"/>
    <lineage>
        <taxon>Bacteria</taxon>
        <taxon>Bacillati</taxon>
        <taxon>Bacillota</taxon>
        <taxon>Clostridia</taxon>
        <taxon>Lachnospirales</taxon>
        <taxon>Lachnospiraceae</taxon>
        <taxon>Lachnospira</taxon>
    </lineage>
</organism>
<feature type="domain" description="DUF3048" evidence="4">
    <location>
        <begin position="288"/>
        <end position="399"/>
    </location>
</feature>
<evidence type="ECO:0000313" key="7">
    <source>
        <dbReference type="Proteomes" id="UP000095621"/>
    </source>
</evidence>
<feature type="region of interest" description="Disordered" evidence="1">
    <location>
        <begin position="65"/>
        <end position="84"/>
    </location>
</feature>
<reference evidence="7 8" key="1">
    <citation type="submission" date="2015-09" db="EMBL/GenBank/DDBJ databases">
        <authorList>
            <consortium name="Pathogen Informatics"/>
        </authorList>
    </citation>
    <scope>NUCLEOTIDE SEQUENCE [LARGE SCALE GENOMIC DNA]</scope>
    <source>
        <strain evidence="5 7">2789STDY5834875</strain>
        <strain evidence="6 8">2789STDY5834878</strain>
    </source>
</reference>
<evidence type="ECO:0000259" key="3">
    <source>
        <dbReference type="Pfam" id="PF11258"/>
    </source>
</evidence>
<evidence type="ECO:0000313" key="6">
    <source>
        <dbReference type="EMBL" id="CUQ85052.1"/>
    </source>
</evidence>
<gene>
    <name evidence="6" type="primary">yerB</name>
    <name evidence="5" type="ORF">ERS852490_02481</name>
    <name evidence="6" type="ORF">ERS852492_01533</name>
</gene>
<keyword evidence="2" id="KW-1133">Transmembrane helix</keyword>
<protein>
    <submittedName>
        <fullName evidence="6">Putative lipoprotein yerB</fullName>
    </submittedName>
</protein>
<keyword evidence="2" id="KW-0472">Membrane</keyword>
<dbReference type="InterPro" id="IPR023158">
    <property type="entry name" value="YerB-like_sf"/>
</dbReference>
<feature type="compositionally biased region" description="Polar residues" evidence="1">
    <location>
        <begin position="69"/>
        <end position="80"/>
    </location>
</feature>
<keyword evidence="2" id="KW-0812">Transmembrane</keyword>
<feature type="transmembrane region" description="Helical" evidence="2">
    <location>
        <begin position="36"/>
        <end position="57"/>
    </location>
</feature>
<evidence type="ECO:0000256" key="2">
    <source>
        <dbReference type="SAM" id="Phobius"/>
    </source>
</evidence>
<dbReference type="InterPro" id="IPR035328">
    <property type="entry name" value="DUF3048_C"/>
</dbReference>
<keyword evidence="6" id="KW-0449">Lipoprotein</keyword>
<accession>A0A174ZGK6</accession>
<dbReference type="Pfam" id="PF11258">
    <property type="entry name" value="DUF3048"/>
    <property type="match status" value="1"/>
</dbReference>
<feature type="domain" description="DUF3048" evidence="3">
    <location>
        <begin position="101"/>
        <end position="254"/>
    </location>
</feature>
<dbReference type="Gene3D" id="3.50.90.10">
    <property type="entry name" value="YerB-like"/>
    <property type="match status" value="1"/>
</dbReference>
<evidence type="ECO:0000259" key="4">
    <source>
        <dbReference type="Pfam" id="PF17479"/>
    </source>
</evidence>
<dbReference type="AlphaFoldDB" id="A0A174ZGK6"/>